<accession>A0A1I0BVA4</accession>
<dbReference type="RefSeq" id="WP_092477586.1">
    <property type="nucleotide sequence ID" value="NZ_FOHN01000008.1"/>
</dbReference>
<keyword evidence="2" id="KW-1185">Reference proteome</keyword>
<name>A0A1I0BVA4_9FIRM</name>
<evidence type="ECO:0000313" key="2">
    <source>
        <dbReference type="Proteomes" id="UP000199800"/>
    </source>
</evidence>
<proteinExistence type="predicted"/>
<dbReference type="EMBL" id="FOHN01000008">
    <property type="protein sequence ID" value="SET10934.1"/>
    <property type="molecule type" value="Genomic_DNA"/>
</dbReference>
<sequence length="151" mass="16326">MYDAGDTSFDRDVQGDGLDVGIAASSSATKRVEYGPVRTVGSHSYSVSLGGNWERGAVSVSPSFSYSKNIDDTSIGVNSLPNNTIWKVSLSRAAQKQTCSFFPGITYSTSSKSESAYFYVDTTFRTDAWNELPTSTHIDKSICCYPSKIGL</sequence>
<dbReference type="STRING" id="29364.SAMN04487772_108109"/>
<reference evidence="1 2" key="1">
    <citation type="submission" date="2016-10" db="EMBL/GenBank/DDBJ databases">
        <authorList>
            <person name="de Groot N.N."/>
        </authorList>
    </citation>
    <scope>NUCLEOTIDE SEQUENCE [LARGE SCALE GENOMIC DNA]</scope>
    <source>
        <strain evidence="1 2">DSM 1801</strain>
    </source>
</reference>
<gene>
    <name evidence="1" type="ORF">SAMN04487772_108109</name>
</gene>
<protein>
    <submittedName>
        <fullName evidence="1">Uncharacterized protein</fullName>
    </submittedName>
</protein>
<dbReference type="Proteomes" id="UP000199800">
    <property type="component" value="Unassembled WGS sequence"/>
</dbReference>
<evidence type="ECO:0000313" key="1">
    <source>
        <dbReference type="EMBL" id="SET10934.1"/>
    </source>
</evidence>
<dbReference type="AlphaFoldDB" id="A0A1I0BVA4"/>
<organism evidence="1 2">
    <name type="scientific">[Clostridium] polysaccharolyticum</name>
    <dbReference type="NCBI Taxonomy" id="29364"/>
    <lineage>
        <taxon>Bacteria</taxon>
        <taxon>Bacillati</taxon>
        <taxon>Bacillota</taxon>
        <taxon>Clostridia</taxon>
        <taxon>Lachnospirales</taxon>
        <taxon>Lachnospiraceae</taxon>
    </lineage>
</organism>